<comment type="subcellular location">
    <subcellularLocation>
        <location evidence="8">Cell membrane</location>
        <topology evidence="8">Multi-pass membrane protein</topology>
    </subcellularLocation>
</comment>
<feature type="transmembrane region" description="Helical" evidence="8">
    <location>
        <begin position="176"/>
        <end position="199"/>
    </location>
</feature>
<dbReference type="Pfam" id="PF02659">
    <property type="entry name" value="Mntp"/>
    <property type="match status" value="1"/>
</dbReference>
<comment type="similarity">
    <text evidence="8">Belongs to the MntP (TC 9.B.29) family.</text>
</comment>
<dbReference type="InterPro" id="IPR022929">
    <property type="entry name" value="Put_MntP"/>
</dbReference>
<dbReference type="AlphaFoldDB" id="A0A7G9W8Z4"/>
<dbReference type="HAMAP" id="MF_01521">
    <property type="entry name" value="MntP_pump"/>
    <property type="match status" value="1"/>
</dbReference>
<evidence type="ECO:0000256" key="5">
    <source>
        <dbReference type="ARBA" id="ARBA00023065"/>
    </source>
</evidence>
<evidence type="ECO:0000256" key="3">
    <source>
        <dbReference type="ARBA" id="ARBA00022692"/>
    </source>
</evidence>
<keyword evidence="10" id="KW-1185">Reference proteome</keyword>
<keyword evidence="7 8" id="KW-0464">Manganese</keyword>
<feature type="transmembrane region" description="Helical" evidence="8">
    <location>
        <begin position="111"/>
        <end position="133"/>
    </location>
</feature>
<feature type="transmembrane region" description="Helical" evidence="8">
    <location>
        <begin position="50"/>
        <end position="72"/>
    </location>
</feature>
<dbReference type="RefSeq" id="WP_213165522.1">
    <property type="nucleotide sequence ID" value="NZ_CP058559.1"/>
</dbReference>
<evidence type="ECO:0000256" key="7">
    <source>
        <dbReference type="ARBA" id="ARBA00023211"/>
    </source>
</evidence>
<dbReference type="Proteomes" id="UP000516160">
    <property type="component" value="Chromosome"/>
</dbReference>
<evidence type="ECO:0000313" key="9">
    <source>
        <dbReference type="EMBL" id="QNO15156.1"/>
    </source>
</evidence>
<dbReference type="GO" id="GO:0005384">
    <property type="term" value="F:manganese ion transmembrane transporter activity"/>
    <property type="evidence" value="ECO:0007669"/>
    <property type="project" value="UniProtKB-UniRule"/>
</dbReference>
<evidence type="ECO:0000256" key="2">
    <source>
        <dbReference type="ARBA" id="ARBA00022475"/>
    </source>
</evidence>
<evidence type="ECO:0000313" key="10">
    <source>
        <dbReference type="Proteomes" id="UP000516160"/>
    </source>
</evidence>
<evidence type="ECO:0000256" key="6">
    <source>
        <dbReference type="ARBA" id="ARBA00023136"/>
    </source>
</evidence>
<protein>
    <recommendedName>
        <fullName evidence="8">Putative manganese efflux pump MntP</fullName>
    </recommendedName>
</protein>
<evidence type="ECO:0000256" key="8">
    <source>
        <dbReference type="HAMAP-Rule" id="MF_01521"/>
    </source>
</evidence>
<keyword evidence="1 8" id="KW-0813">Transport</keyword>
<feature type="transmembrane region" description="Helical" evidence="8">
    <location>
        <begin position="84"/>
        <end position="105"/>
    </location>
</feature>
<keyword evidence="2 8" id="KW-1003">Cell membrane</keyword>
<comment type="function">
    <text evidence="8">Probably functions as a manganese efflux pump.</text>
</comment>
<dbReference type="KEGG" id="acae:HYG86_10475"/>
<organism evidence="9 10">
    <name type="scientific">Alkalicella caledoniensis</name>
    <dbReference type="NCBI Taxonomy" id="2731377"/>
    <lineage>
        <taxon>Bacteria</taxon>
        <taxon>Bacillati</taxon>
        <taxon>Bacillota</taxon>
        <taxon>Clostridia</taxon>
        <taxon>Eubacteriales</taxon>
        <taxon>Proteinivoracaceae</taxon>
        <taxon>Alkalicella</taxon>
    </lineage>
</organism>
<keyword evidence="4 8" id="KW-1133">Transmembrane helix</keyword>
<accession>A0A7G9W8Z4</accession>
<proteinExistence type="inferred from homology"/>
<gene>
    <name evidence="8" type="primary">mntP</name>
    <name evidence="9" type="ORF">HYG86_10475</name>
</gene>
<keyword evidence="5 8" id="KW-0406">Ion transport</keyword>
<feature type="transmembrane region" description="Helical" evidence="8">
    <location>
        <begin position="145"/>
        <end position="170"/>
    </location>
</feature>
<dbReference type="PANTHER" id="PTHR35529">
    <property type="entry name" value="MANGANESE EFFLUX PUMP MNTP-RELATED"/>
    <property type="match status" value="1"/>
</dbReference>
<keyword evidence="6 8" id="KW-0472">Membrane</keyword>
<dbReference type="EMBL" id="CP058559">
    <property type="protein sequence ID" value="QNO15156.1"/>
    <property type="molecule type" value="Genomic_DNA"/>
</dbReference>
<dbReference type="InterPro" id="IPR003810">
    <property type="entry name" value="Mntp/YtaF"/>
</dbReference>
<name>A0A7G9W8Z4_ALKCA</name>
<sequence length="224" mass="24052">MGKKTIVYIRKKTSRVLLVFLMAGIMIWMLPQIEIPAFKDSANIFSEQFLALVLMGIALGTDAFSLSIGIGMKKVCAVDIIKTSVVIGIFHIIMPLGGMILGEVFGAVLGIYAFYIGRLLIIFIGANMIYESYKGSEKPCEDKLIGLSLILLAFSVSLDALTIGFGLGAFGFSIPLVIAVFGFFGATMTAIGLSFGRYIGGWIGERSEMIGGTVLVVLGIKMLL</sequence>
<feature type="transmembrane region" description="Helical" evidence="8">
    <location>
        <begin position="12"/>
        <end position="30"/>
    </location>
</feature>
<keyword evidence="3 8" id="KW-0812">Transmembrane</keyword>
<evidence type="ECO:0000256" key="1">
    <source>
        <dbReference type="ARBA" id="ARBA00022448"/>
    </source>
</evidence>
<dbReference type="PANTHER" id="PTHR35529:SF1">
    <property type="entry name" value="MANGANESE EFFLUX PUMP MNTP-RELATED"/>
    <property type="match status" value="1"/>
</dbReference>
<reference evidence="9 10" key="1">
    <citation type="submission" date="2020-07" db="EMBL/GenBank/DDBJ databases">
        <title>Alkalicella. sp. LB2 genome.</title>
        <authorList>
            <person name="Postec A."/>
            <person name="Quemeneur M."/>
        </authorList>
    </citation>
    <scope>NUCLEOTIDE SEQUENCE [LARGE SCALE GENOMIC DNA]</scope>
    <source>
        <strain evidence="9 10">LB2</strain>
    </source>
</reference>
<evidence type="ECO:0000256" key="4">
    <source>
        <dbReference type="ARBA" id="ARBA00022989"/>
    </source>
</evidence>
<dbReference type="GO" id="GO:0005886">
    <property type="term" value="C:plasma membrane"/>
    <property type="evidence" value="ECO:0007669"/>
    <property type="project" value="UniProtKB-SubCell"/>
</dbReference>